<evidence type="ECO:0000313" key="2">
    <source>
        <dbReference type="Proteomes" id="UP000722485"/>
    </source>
</evidence>
<gene>
    <name evidence="1" type="ORF">G7Z17_g2634</name>
</gene>
<dbReference type="EMBL" id="JAANBB010000028">
    <property type="protein sequence ID" value="KAF7554768.1"/>
    <property type="molecule type" value="Genomic_DNA"/>
</dbReference>
<name>A0A9P5HH98_9HYPO</name>
<evidence type="ECO:0000313" key="1">
    <source>
        <dbReference type="EMBL" id="KAF7554768.1"/>
    </source>
</evidence>
<dbReference type="OrthoDB" id="10300749at2759"/>
<dbReference type="Proteomes" id="UP000722485">
    <property type="component" value="Unassembled WGS sequence"/>
</dbReference>
<accession>A0A9P5HH98</accession>
<organism evidence="1 2">
    <name type="scientific">Cylindrodendrum hubeiense</name>
    <dbReference type="NCBI Taxonomy" id="595255"/>
    <lineage>
        <taxon>Eukaryota</taxon>
        <taxon>Fungi</taxon>
        <taxon>Dikarya</taxon>
        <taxon>Ascomycota</taxon>
        <taxon>Pezizomycotina</taxon>
        <taxon>Sordariomycetes</taxon>
        <taxon>Hypocreomycetidae</taxon>
        <taxon>Hypocreales</taxon>
        <taxon>Nectriaceae</taxon>
        <taxon>Cylindrodendrum</taxon>
    </lineage>
</organism>
<proteinExistence type="predicted"/>
<comment type="caution">
    <text evidence="1">The sequence shown here is derived from an EMBL/GenBank/DDBJ whole genome shotgun (WGS) entry which is preliminary data.</text>
</comment>
<dbReference type="AlphaFoldDB" id="A0A9P5HH98"/>
<keyword evidence="2" id="KW-1185">Reference proteome</keyword>
<reference evidence="1" key="1">
    <citation type="submission" date="2020-03" db="EMBL/GenBank/DDBJ databases">
        <title>Draft Genome Sequence of Cylindrodendrum hubeiense.</title>
        <authorList>
            <person name="Buettner E."/>
            <person name="Kellner H."/>
        </authorList>
    </citation>
    <scope>NUCLEOTIDE SEQUENCE</scope>
    <source>
        <strain evidence="1">IHI 201604</strain>
    </source>
</reference>
<sequence length="338" mass="39004">MQWPSFENSDEWCLLGRQLRRFLDADRRNASKFNTQDFTWMDKWCPSSGYSPNEVWFGEGWFRSDTIFYRDLHAWRAEMTRYDERELQAVRTAQHLFLEIPHSYGAQSSASGYQQCHTQSGSGSHYSPDAPDVFMRRWPLQNGIDRVALEGYPITTLSHPIDSSPEPGFPLHHFRISHNSFDRSAREMRSTVNILAESSALTTLSLTRGRRTLPLSQDRSVSPEIGADSRSHRWNDYRQREHLVSSRHGSNDMSLVQTSRGGDNAMLKHNTADDSDVKDSQCEGEEASSAYHREIIRSHLQSKLQRQLAQFRFEHRTNGGSQKDVPTEGLMVARRYMD</sequence>
<protein>
    <submittedName>
        <fullName evidence="1">Uncharacterized protein</fullName>
    </submittedName>
</protein>